<gene>
    <name evidence="4" type="primary">PAP15_3</name>
    <name evidence="4" type="ORF">PIB30_005723</name>
</gene>
<dbReference type="InterPro" id="IPR008963">
    <property type="entry name" value="Purple_acid_Pase-like_N"/>
</dbReference>
<dbReference type="PANTHER" id="PTHR22953">
    <property type="entry name" value="ACID PHOSPHATASE RELATED"/>
    <property type="match status" value="1"/>
</dbReference>
<organism evidence="4 5">
    <name type="scientific">Stylosanthes scabra</name>
    <dbReference type="NCBI Taxonomy" id="79078"/>
    <lineage>
        <taxon>Eukaryota</taxon>
        <taxon>Viridiplantae</taxon>
        <taxon>Streptophyta</taxon>
        <taxon>Embryophyta</taxon>
        <taxon>Tracheophyta</taxon>
        <taxon>Spermatophyta</taxon>
        <taxon>Magnoliopsida</taxon>
        <taxon>eudicotyledons</taxon>
        <taxon>Gunneridae</taxon>
        <taxon>Pentapetalae</taxon>
        <taxon>rosids</taxon>
        <taxon>fabids</taxon>
        <taxon>Fabales</taxon>
        <taxon>Fabaceae</taxon>
        <taxon>Papilionoideae</taxon>
        <taxon>50 kb inversion clade</taxon>
        <taxon>dalbergioids sensu lato</taxon>
        <taxon>Dalbergieae</taxon>
        <taxon>Pterocarpus clade</taxon>
        <taxon>Stylosanthes</taxon>
    </lineage>
</organism>
<keyword evidence="2" id="KW-1133">Transmembrane helix</keyword>
<proteinExistence type="predicted"/>
<evidence type="ECO:0000256" key="1">
    <source>
        <dbReference type="ARBA" id="ARBA00022729"/>
    </source>
</evidence>
<evidence type="ECO:0000313" key="4">
    <source>
        <dbReference type="EMBL" id="MED6167758.1"/>
    </source>
</evidence>
<evidence type="ECO:0000256" key="2">
    <source>
        <dbReference type="SAM" id="Phobius"/>
    </source>
</evidence>
<dbReference type="SUPFAM" id="SSF49363">
    <property type="entry name" value="Purple acid phosphatase, N-terminal domain"/>
    <property type="match status" value="1"/>
</dbReference>
<keyword evidence="2" id="KW-0472">Membrane</keyword>
<dbReference type="SUPFAM" id="SSF56300">
    <property type="entry name" value="Metallo-dependent phosphatases"/>
    <property type="match status" value="1"/>
</dbReference>
<name>A0ABU6V5Y1_9FABA</name>
<keyword evidence="2" id="KW-0812">Transmembrane</keyword>
<dbReference type="Pfam" id="PF16656">
    <property type="entry name" value="Pur_ac_phosph_N"/>
    <property type="match status" value="1"/>
</dbReference>
<dbReference type="InterPro" id="IPR029052">
    <property type="entry name" value="Metallo-depent_PP-like"/>
</dbReference>
<dbReference type="EMBL" id="JASCZI010151046">
    <property type="protein sequence ID" value="MED6167758.1"/>
    <property type="molecule type" value="Genomic_DNA"/>
</dbReference>
<accession>A0ABU6V5Y1</accession>
<feature type="transmembrane region" description="Helical" evidence="2">
    <location>
        <begin position="6"/>
        <end position="24"/>
    </location>
</feature>
<reference evidence="4 5" key="1">
    <citation type="journal article" date="2023" name="Plants (Basel)">
        <title>Bridging the Gap: Combining Genomics and Transcriptomics Approaches to Understand Stylosanthes scabra, an Orphan Legume from the Brazilian Caatinga.</title>
        <authorList>
            <person name="Ferreira-Neto J.R.C."/>
            <person name="da Silva M.D."/>
            <person name="Binneck E."/>
            <person name="de Melo N.F."/>
            <person name="da Silva R.H."/>
            <person name="de Melo A.L.T.M."/>
            <person name="Pandolfi V."/>
            <person name="Bustamante F.O."/>
            <person name="Brasileiro-Vidal A.C."/>
            <person name="Benko-Iseppon A.M."/>
        </authorList>
    </citation>
    <scope>NUCLEOTIDE SEQUENCE [LARGE SCALE GENOMIC DNA]</scope>
    <source>
        <tissue evidence="4">Leaves</tissue>
    </source>
</reference>
<evidence type="ECO:0000259" key="3">
    <source>
        <dbReference type="Pfam" id="PF16656"/>
    </source>
</evidence>
<dbReference type="PANTHER" id="PTHR22953:SF15">
    <property type="entry name" value="PURPLE ACID PHOSPHATASE 13"/>
    <property type="match status" value="1"/>
</dbReference>
<comment type="caution">
    <text evidence="4">The sequence shown here is derived from an EMBL/GenBank/DDBJ whole genome shotgun (WGS) entry which is preliminary data.</text>
</comment>
<keyword evidence="1" id="KW-0732">Signal</keyword>
<evidence type="ECO:0000313" key="5">
    <source>
        <dbReference type="Proteomes" id="UP001341840"/>
    </source>
</evidence>
<dbReference type="Gene3D" id="2.60.40.380">
    <property type="entry name" value="Purple acid phosphatase-like, N-terminal"/>
    <property type="match status" value="1"/>
</dbReference>
<dbReference type="Proteomes" id="UP001341840">
    <property type="component" value="Unassembled WGS sequence"/>
</dbReference>
<feature type="domain" description="Purple acid phosphatase N-terminal" evidence="3">
    <location>
        <begin position="72"/>
        <end position="184"/>
    </location>
</feature>
<dbReference type="InterPro" id="IPR015914">
    <property type="entry name" value="PAPs_N"/>
</dbReference>
<keyword evidence="5" id="KW-1185">Reference proteome</keyword>
<sequence>MGSVSVHSMIVVVFVVVVSLLLVVDDVEGVQTTLEGPFKPVTVPLDNTFRGNALDLPDTHPLVQRTVEGFQPEQISVSLSSSHDSLWISWITGEFQIGDNIKPLDPKSVGSIVEYGRPGKSMSYRSKGYSLIYSQLYPYEGLQNYTSGIIHHVRLTGLKPNTLYQYRCGDPSLSAMSEVHYFRTMPVSGPKSYPSRIAVVGDLGLTYNSTSTVDHMIRNNPDLIVLVGDACYANMYLTNNTGSNCYSCTFSNTPIRETYQPRWDYWGRYVHHLLQNISSVSRN</sequence>
<dbReference type="Gene3D" id="3.60.21.10">
    <property type="match status" value="1"/>
</dbReference>
<protein>
    <submittedName>
        <fullName evidence="4">Purple acid phosphatase 15</fullName>
    </submittedName>
</protein>
<dbReference type="InterPro" id="IPR039331">
    <property type="entry name" value="PAPs-like"/>
</dbReference>